<proteinExistence type="predicted"/>
<feature type="domain" description="CYTH" evidence="1">
    <location>
        <begin position="2"/>
        <end position="206"/>
    </location>
</feature>
<dbReference type="Pfam" id="PF01928">
    <property type="entry name" value="CYTH"/>
    <property type="match status" value="1"/>
</dbReference>
<dbReference type="PANTHER" id="PTHR39569">
    <property type="entry name" value="INORGANIC TRIPHOSPHATASE"/>
    <property type="match status" value="1"/>
</dbReference>
<dbReference type="GO" id="GO:0046872">
    <property type="term" value="F:metal ion binding"/>
    <property type="evidence" value="ECO:0007669"/>
    <property type="project" value="TreeGrafter"/>
</dbReference>
<dbReference type="InterPro" id="IPR033469">
    <property type="entry name" value="CYTH-like_dom_sf"/>
</dbReference>
<dbReference type="EMBL" id="FNRJ01000006">
    <property type="protein sequence ID" value="SEA71382.1"/>
    <property type="molecule type" value="Genomic_DNA"/>
</dbReference>
<accession>A0A1H4DGL2</accession>
<evidence type="ECO:0000313" key="2">
    <source>
        <dbReference type="EMBL" id="SEA71382.1"/>
    </source>
</evidence>
<dbReference type="SUPFAM" id="SSF55154">
    <property type="entry name" value="CYTH-like phosphatases"/>
    <property type="match status" value="1"/>
</dbReference>
<evidence type="ECO:0000313" key="3">
    <source>
        <dbReference type="Proteomes" id="UP000242469"/>
    </source>
</evidence>
<dbReference type="GO" id="GO:0050355">
    <property type="term" value="F:inorganic triphosphate phosphatase activity"/>
    <property type="evidence" value="ECO:0007669"/>
    <property type="project" value="InterPro"/>
</dbReference>
<dbReference type="InterPro" id="IPR023577">
    <property type="entry name" value="CYTH_domain"/>
</dbReference>
<evidence type="ECO:0000259" key="1">
    <source>
        <dbReference type="PROSITE" id="PS51707"/>
    </source>
</evidence>
<keyword evidence="3" id="KW-1185">Reference proteome</keyword>
<dbReference type="OrthoDB" id="3034217at2"/>
<dbReference type="STRING" id="1122198.SAMN02745729_10678"/>
<dbReference type="CDD" id="cd07756">
    <property type="entry name" value="CYTH-like_Pase_CHAD"/>
    <property type="match status" value="1"/>
</dbReference>
<dbReference type="AlphaFoldDB" id="A0A1H4DGL2"/>
<name>A0A1H4DGL2_9GAMM</name>
<gene>
    <name evidence="2" type="ORF">SAMN02745729_10678</name>
</gene>
<dbReference type="InterPro" id="IPR039013">
    <property type="entry name" value="YgiF"/>
</dbReference>
<dbReference type="Proteomes" id="UP000242469">
    <property type="component" value="Unassembled WGS sequence"/>
</dbReference>
<dbReference type="RefSeq" id="WP_091826024.1">
    <property type="nucleotide sequence ID" value="NZ_FNRJ01000006.1"/>
</dbReference>
<organism evidence="2 3">
    <name type="scientific">Marinobacterium iners DSM 11526</name>
    <dbReference type="NCBI Taxonomy" id="1122198"/>
    <lineage>
        <taxon>Bacteria</taxon>
        <taxon>Pseudomonadati</taxon>
        <taxon>Pseudomonadota</taxon>
        <taxon>Gammaproteobacteria</taxon>
        <taxon>Oceanospirillales</taxon>
        <taxon>Oceanospirillaceae</taxon>
        <taxon>Marinobacterium</taxon>
    </lineage>
</organism>
<dbReference type="PROSITE" id="PS51707">
    <property type="entry name" value="CYTH"/>
    <property type="match status" value="1"/>
</dbReference>
<reference evidence="3" key="1">
    <citation type="submission" date="2016-10" db="EMBL/GenBank/DDBJ databases">
        <authorList>
            <person name="Varghese N."/>
            <person name="Submissions S."/>
        </authorList>
    </citation>
    <scope>NUCLEOTIDE SEQUENCE [LARGE SCALE GENOMIC DNA]</scope>
    <source>
        <strain evidence="3">DSM 11526</strain>
    </source>
</reference>
<sequence length="217" mass="24374">MATETELKLLIEPAAMERLSRHSLLCHATGQAARLLHNTYYDTAALDLARAKVALRVRRQGERFIQTLKTRGQSIDGLHQRGEWEWDLTSEHLDLSLLEADIWPAELIAPDQLALIPVFTTDFTRRLWWLTFEGAEIEVALDLGEVVCDCGDGRHLTDPISELELELKSGPADALFALAHRLAEQAELQPGDISKAQRGYRLFSQCSQHSMDCRGDA</sequence>
<protein>
    <submittedName>
        <fullName evidence="2">CYTH domain-containing protein</fullName>
    </submittedName>
</protein>
<dbReference type="PANTHER" id="PTHR39569:SF1">
    <property type="entry name" value="INORGANIC TRIPHOSPHATASE"/>
    <property type="match status" value="1"/>
</dbReference>
<dbReference type="Gene3D" id="2.40.320.10">
    <property type="entry name" value="Hypothetical Protein Pfu-838710-001"/>
    <property type="match status" value="1"/>
</dbReference>
<dbReference type="SMART" id="SM01118">
    <property type="entry name" value="CYTH"/>
    <property type="match status" value="1"/>
</dbReference>